<evidence type="ECO:0000259" key="4">
    <source>
        <dbReference type="PROSITE" id="PS50956"/>
    </source>
</evidence>
<dbReference type="RefSeq" id="WP_323748294.1">
    <property type="nucleotide sequence ID" value="NZ_JAPCWC010000001.1"/>
</dbReference>
<evidence type="ECO:0000256" key="3">
    <source>
        <dbReference type="ARBA" id="ARBA00023163"/>
    </source>
</evidence>
<comment type="caution">
    <text evidence="5">The sequence shown here is derived from an EMBL/GenBank/DDBJ whole genome shotgun (WGS) entry which is preliminary data.</text>
</comment>
<dbReference type="CDD" id="cd00090">
    <property type="entry name" value="HTH_ARSR"/>
    <property type="match status" value="1"/>
</dbReference>
<dbReference type="EMBL" id="JBHLTM010000026">
    <property type="protein sequence ID" value="MFC0684177.1"/>
    <property type="molecule type" value="Genomic_DNA"/>
</dbReference>
<dbReference type="PANTHER" id="PTHR30154:SF17">
    <property type="entry name" value="DNA-BINDING TRANSCRIPTIONAL ACTIVATOR DECR"/>
    <property type="match status" value="1"/>
</dbReference>
<dbReference type="PRINTS" id="PR00033">
    <property type="entry name" value="HTHASNC"/>
</dbReference>
<keyword evidence="6" id="KW-1185">Reference proteome</keyword>
<dbReference type="Gene3D" id="3.30.70.920">
    <property type="match status" value="1"/>
</dbReference>
<dbReference type="InterPro" id="IPR011991">
    <property type="entry name" value="ArsR-like_HTH"/>
</dbReference>
<accession>A0ABV6S618</accession>
<dbReference type="InterPro" id="IPR000485">
    <property type="entry name" value="AsnC-type_HTH_dom"/>
</dbReference>
<keyword evidence="3" id="KW-0804">Transcription</keyword>
<evidence type="ECO:0000256" key="1">
    <source>
        <dbReference type="ARBA" id="ARBA00023015"/>
    </source>
</evidence>
<dbReference type="Pfam" id="PF13412">
    <property type="entry name" value="HTH_24"/>
    <property type="match status" value="1"/>
</dbReference>
<reference evidence="5 6" key="1">
    <citation type="submission" date="2024-09" db="EMBL/GenBank/DDBJ databases">
        <authorList>
            <person name="Sun Q."/>
            <person name="Mori K."/>
        </authorList>
    </citation>
    <scope>NUCLEOTIDE SEQUENCE [LARGE SCALE GENOMIC DNA]</scope>
    <source>
        <strain evidence="5 6">CICC 11035S</strain>
    </source>
</reference>
<evidence type="ECO:0000313" key="6">
    <source>
        <dbReference type="Proteomes" id="UP001589858"/>
    </source>
</evidence>
<dbReference type="InterPro" id="IPR011008">
    <property type="entry name" value="Dimeric_a/b-barrel"/>
</dbReference>
<name>A0ABV6S618_9SPHN</name>
<keyword evidence="1" id="KW-0805">Transcription regulation</keyword>
<feature type="domain" description="HTH asnC-type" evidence="4">
    <location>
        <begin position="2"/>
        <end position="63"/>
    </location>
</feature>
<dbReference type="InterPro" id="IPR036388">
    <property type="entry name" value="WH-like_DNA-bd_sf"/>
</dbReference>
<dbReference type="SUPFAM" id="SSF46785">
    <property type="entry name" value="Winged helix' DNA-binding domain"/>
    <property type="match status" value="1"/>
</dbReference>
<dbReference type="PROSITE" id="PS00519">
    <property type="entry name" value="HTH_ASNC_1"/>
    <property type="match status" value="1"/>
</dbReference>
<gene>
    <name evidence="5" type="ORF">ACFFF8_06190</name>
</gene>
<dbReference type="SUPFAM" id="SSF54909">
    <property type="entry name" value="Dimeric alpha+beta barrel"/>
    <property type="match status" value="1"/>
</dbReference>
<proteinExistence type="predicted"/>
<protein>
    <submittedName>
        <fullName evidence="5">Lrp/AsnC family transcriptional regulator</fullName>
    </submittedName>
</protein>
<dbReference type="SMART" id="SM00344">
    <property type="entry name" value="HTH_ASNC"/>
    <property type="match status" value="1"/>
</dbReference>
<dbReference type="PANTHER" id="PTHR30154">
    <property type="entry name" value="LEUCINE-RESPONSIVE REGULATORY PROTEIN"/>
    <property type="match status" value="1"/>
</dbReference>
<dbReference type="Gene3D" id="1.10.10.10">
    <property type="entry name" value="Winged helix-like DNA-binding domain superfamily/Winged helix DNA-binding domain"/>
    <property type="match status" value="1"/>
</dbReference>
<evidence type="ECO:0000256" key="2">
    <source>
        <dbReference type="ARBA" id="ARBA00023125"/>
    </source>
</evidence>
<dbReference type="PROSITE" id="PS50956">
    <property type="entry name" value="HTH_ASNC_2"/>
    <property type="match status" value="1"/>
</dbReference>
<keyword evidence="2" id="KW-0238">DNA-binding</keyword>
<dbReference type="InterPro" id="IPR019888">
    <property type="entry name" value="Tscrpt_reg_AsnC-like"/>
</dbReference>
<dbReference type="InterPro" id="IPR036390">
    <property type="entry name" value="WH_DNA-bd_sf"/>
</dbReference>
<dbReference type="InterPro" id="IPR019885">
    <property type="entry name" value="Tscrpt_reg_HTH_AsnC-type_CS"/>
</dbReference>
<dbReference type="Pfam" id="PF01037">
    <property type="entry name" value="AsnC_trans_reg"/>
    <property type="match status" value="1"/>
</dbReference>
<sequence>MLDDRDYRILEWLQSDADMPVHAIAERVNISPSACSRRIARLREDGYIRRTVVVLDRPLLDLRGTVYVIIRAHHSGDWLERFRATVASIPEVLECHRLAGNFDYLLKVVVRDVAHYDTVYKRLIARLDLNDVAAYISMETIKDEQALPIRS</sequence>
<dbReference type="InterPro" id="IPR019887">
    <property type="entry name" value="Tscrpt_reg_AsnC/Lrp_C"/>
</dbReference>
<organism evidence="5 6">
    <name type="scientific">Novosphingobium clariflavum</name>
    <dbReference type="NCBI Taxonomy" id="2029884"/>
    <lineage>
        <taxon>Bacteria</taxon>
        <taxon>Pseudomonadati</taxon>
        <taxon>Pseudomonadota</taxon>
        <taxon>Alphaproteobacteria</taxon>
        <taxon>Sphingomonadales</taxon>
        <taxon>Sphingomonadaceae</taxon>
        <taxon>Novosphingobium</taxon>
    </lineage>
</organism>
<dbReference type="Proteomes" id="UP001589858">
    <property type="component" value="Unassembled WGS sequence"/>
</dbReference>
<evidence type="ECO:0000313" key="5">
    <source>
        <dbReference type="EMBL" id="MFC0684177.1"/>
    </source>
</evidence>